<dbReference type="InParanoid" id="T1I1U4"/>
<evidence type="ECO:0000256" key="4">
    <source>
        <dbReference type="ARBA" id="ARBA00022777"/>
    </source>
</evidence>
<dbReference type="HOGENOM" id="CLU_1505310_0_0_1"/>
<dbReference type="eggNOG" id="ENOG502QQQV">
    <property type="taxonomic scope" value="Eukaryota"/>
</dbReference>
<dbReference type="GO" id="GO:0006493">
    <property type="term" value="P:protein O-linked glycosylation"/>
    <property type="evidence" value="ECO:0007669"/>
    <property type="project" value="InterPro"/>
</dbReference>
<keyword evidence="1" id="KW-0808">Transferase</keyword>
<sequence length="179" mass="20835">MFLKLTEYQNYNNAINLKYLINDSVVAVKLCLNYVEILDTLHASPFGKLVNCDSNSLYKLLSQFLITDNLRLVLADLDSMQIVTNSSVICGLTKPNYEQLNNEFLSPEQKHFGWFSEKSEIWRVPDICEYFIKSIDNVILKFMLFDIHKSCKNIDPTKRPSAKYLVNKYEHVLNELLEL</sequence>
<evidence type="ECO:0000256" key="1">
    <source>
        <dbReference type="ARBA" id="ARBA00022679"/>
    </source>
</evidence>
<dbReference type="InterPro" id="IPR011009">
    <property type="entry name" value="Kinase-like_dom_sf"/>
</dbReference>
<evidence type="ECO:0000313" key="10">
    <source>
        <dbReference type="Proteomes" id="UP000015103"/>
    </source>
</evidence>
<evidence type="ECO:0000313" key="9">
    <source>
        <dbReference type="EnsemblMetazoa" id="RPRC010264-PA"/>
    </source>
</evidence>
<keyword evidence="6" id="KW-1133">Transmembrane helix</keyword>
<proteinExistence type="predicted"/>
<dbReference type="GO" id="GO:0005789">
    <property type="term" value="C:endoplasmic reticulum membrane"/>
    <property type="evidence" value="ECO:0007669"/>
    <property type="project" value="TreeGrafter"/>
</dbReference>
<keyword evidence="7" id="KW-0472">Membrane</keyword>
<keyword evidence="10" id="KW-1185">Reference proteome</keyword>
<dbReference type="VEuPathDB" id="VectorBase:RPRC010264"/>
<dbReference type="Proteomes" id="UP000015103">
    <property type="component" value="Unassembled WGS sequence"/>
</dbReference>
<dbReference type="SUPFAM" id="SSF56112">
    <property type="entry name" value="Protein kinase-like (PK-like)"/>
    <property type="match status" value="1"/>
</dbReference>
<evidence type="ECO:0000256" key="8">
    <source>
        <dbReference type="ARBA" id="ARBA00037847"/>
    </source>
</evidence>
<protein>
    <recommendedName>
        <fullName evidence="11">Protein kinase domain-containing protein</fullName>
    </recommendedName>
</protein>
<evidence type="ECO:0000256" key="7">
    <source>
        <dbReference type="ARBA" id="ARBA00023136"/>
    </source>
</evidence>
<dbReference type="AlphaFoldDB" id="T1I1U4"/>
<keyword evidence="5" id="KW-0067">ATP-binding</keyword>
<dbReference type="InterPro" id="IPR039318">
    <property type="entry name" value="POMK"/>
</dbReference>
<comment type="subcellular location">
    <subcellularLocation>
        <location evidence="8">Endomembrane system</location>
        <topology evidence="8">Single-pass membrane protein</topology>
    </subcellularLocation>
</comment>
<dbReference type="GO" id="GO:0005524">
    <property type="term" value="F:ATP binding"/>
    <property type="evidence" value="ECO:0007669"/>
    <property type="project" value="UniProtKB-KW"/>
</dbReference>
<dbReference type="GO" id="GO:0019200">
    <property type="term" value="F:carbohydrate kinase activity"/>
    <property type="evidence" value="ECO:0007669"/>
    <property type="project" value="InterPro"/>
</dbReference>
<evidence type="ECO:0000256" key="6">
    <source>
        <dbReference type="ARBA" id="ARBA00022989"/>
    </source>
</evidence>
<evidence type="ECO:0000256" key="5">
    <source>
        <dbReference type="ARBA" id="ARBA00022840"/>
    </source>
</evidence>
<evidence type="ECO:0000256" key="3">
    <source>
        <dbReference type="ARBA" id="ARBA00022741"/>
    </source>
</evidence>
<keyword evidence="3" id="KW-0547">Nucleotide-binding</keyword>
<dbReference type="GO" id="GO:0016773">
    <property type="term" value="F:phosphotransferase activity, alcohol group as acceptor"/>
    <property type="evidence" value="ECO:0007669"/>
    <property type="project" value="TreeGrafter"/>
</dbReference>
<name>T1I1U4_RHOPR</name>
<dbReference type="PANTHER" id="PTHR22618:SF2">
    <property type="entry name" value="PROTEIN O-MANNOSE KINASE"/>
    <property type="match status" value="1"/>
</dbReference>
<dbReference type="EMBL" id="ACPB03005947">
    <property type="status" value="NOT_ANNOTATED_CDS"/>
    <property type="molecule type" value="Genomic_DNA"/>
</dbReference>
<keyword evidence="4" id="KW-0418">Kinase</keyword>
<dbReference type="Gene3D" id="1.10.510.10">
    <property type="entry name" value="Transferase(Phosphotransferase) domain 1"/>
    <property type="match status" value="1"/>
</dbReference>
<evidence type="ECO:0000256" key="2">
    <source>
        <dbReference type="ARBA" id="ARBA00022692"/>
    </source>
</evidence>
<evidence type="ECO:0008006" key="11">
    <source>
        <dbReference type="Google" id="ProtNLM"/>
    </source>
</evidence>
<dbReference type="EnsemblMetazoa" id="RPRC010264-RA">
    <property type="protein sequence ID" value="RPRC010264-PA"/>
    <property type="gene ID" value="RPRC010264"/>
</dbReference>
<dbReference type="PANTHER" id="PTHR22618">
    <property type="entry name" value="PROTEIN O-MANNOSE KINASE"/>
    <property type="match status" value="1"/>
</dbReference>
<keyword evidence="2" id="KW-0812">Transmembrane</keyword>
<reference evidence="9" key="1">
    <citation type="submission" date="2015-05" db="UniProtKB">
        <authorList>
            <consortium name="EnsemblMetazoa"/>
        </authorList>
    </citation>
    <scope>IDENTIFICATION</scope>
</reference>
<organism evidence="9 10">
    <name type="scientific">Rhodnius prolixus</name>
    <name type="common">Triatomid bug</name>
    <dbReference type="NCBI Taxonomy" id="13249"/>
    <lineage>
        <taxon>Eukaryota</taxon>
        <taxon>Metazoa</taxon>
        <taxon>Ecdysozoa</taxon>
        <taxon>Arthropoda</taxon>
        <taxon>Hexapoda</taxon>
        <taxon>Insecta</taxon>
        <taxon>Pterygota</taxon>
        <taxon>Neoptera</taxon>
        <taxon>Paraneoptera</taxon>
        <taxon>Hemiptera</taxon>
        <taxon>Heteroptera</taxon>
        <taxon>Panheteroptera</taxon>
        <taxon>Cimicomorpha</taxon>
        <taxon>Reduviidae</taxon>
        <taxon>Triatominae</taxon>
        <taxon>Rhodnius</taxon>
    </lineage>
</organism>
<accession>T1I1U4</accession>
<dbReference type="STRING" id="13249.T1I1U4"/>